<dbReference type="AlphaFoldDB" id="A0A3G9J491"/>
<dbReference type="KEGG" id="pbk:Back11_19560"/>
<reference evidence="1 2" key="1">
    <citation type="submission" date="2018-11" db="EMBL/GenBank/DDBJ databases">
        <title>Complete genome sequence of Paenibacillus baekrokdamisoli strain KCTC 33723.</title>
        <authorList>
            <person name="Kang S.W."/>
            <person name="Lee K.C."/>
            <person name="Kim K.K."/>
            <person name="Kim J.S."/>
            <person name="Kim D.S."/>
            <person name="Ko S.H."/>
            <person name="Yang S.H."/>
            <person name="Lee J.S."/>
        </authorList>
    </citation>
    <scope>NUCLEOTIDE SEQUENCE [LARGE SCALE GENOMIC DNA]</scope>
    <source>
        <strain evidence="1 2">KCTC 33723</strain>
    </source>
</reference>
<evidence type="ECO:0000313" key="2">
    <source>
        <dbReference type="Proteomes" id="UP000275368"/>
    </source>
</evidence>
<gene>
    <name evidence="1" type="ORF">Back11_19560</name>
</gene>
<organism evidence="1 2">
    <name type="scientific">Paenibacillus baekrokdamisoli</name>
    <dbReference type="NCBI Taxonomy" id="1712516"/>
    <lineage>
        <taxon>Bacteria</taxon>
        <taxon>Bacillati</taxon>
        <taxon>Bacillota</taxon>
        <taxon>Bacilli</taxon>
        <taxon>Bacillales</taxon>
        <taxon>Paenibacillaceae</taxon>
        <taxon>Paenibacillus</taxon>
    </lineage>
</organism>
<dbReference type="RefSeq" id="WP_125655785.1">
    <property type="nucleotide sequence ID" value="NZ_AP019308.1"/>
</dbReference>
<accession>A0A3G9J491</accession>
<dbReference type="Proteomes" id="UP000275368">
    <property type="component" value="Chromosome"/>
</dbReference>
<sequence length="142" mass="15884">MVKSKINPILFIMICAIALSGCSKDKGIKSEDIVAAIESQDVKLVSSGLVGGDPMKLNEIIPEIYSIEKPVAVENDLLNFYVFNTEKARIKGVKEFHELMDNAKFTTFPLLYEKANVLIVYWSKSKDNTLLNKPFVTALEKL</sequence>
<name>A0A3G9J491_9BACL</name>
<protein>
    <submittedName>
        <fullName evidence="1">Uncharacterized protein</fullName>
    </submittedName>
</protein>
<dbReference type="OrthoDB" id="2603804at2"/>
<keyword evidence="2" id="KW-1185">Reference proteome</keyword>
<dbReference type="PROSITE" id="PS51257">
    <property type="entry name" value="PROKAR_LIPOPROTEIN"/>
    <property type="match status" value="1"/>
</dbReference>
<proteinExistence type="predicted"/>
<evidence type="ECO:0000313" key="1">
    <source>
        <dbReference type="EMBL" id="BBH20611.1"/>
    </source>
</evidence>
<dbReference type="EMBL" id="AP019308">
    <property type="protein sequence ID" value="BBH20611.1"/>
    <property type="molecule type" value="Genomic_DNA"/>
</dbReference>